<evidence type="ECO:0000259" key="13">
    <source>
        <dbReference type="PROSITE" id="PS50206"/>
    </source>
</evidence>
<dbReference type="EMBL" id="BBLT01000012">
    <property type="protein sequence ID" value="GAL87349.1"/>
    <property type="molecule type" value="Genomic_DNA"/>
</dbReference>
<accession>A0A098LLJ4</accession>
<dbReference type="Gene3D" id="3.40.50.720">
    <property type="entry name" value="NAD(P)-binding Rossmann-like Domain"/>
    <property type="match status" value="1"/>
</dbReference>
<evidence type="ECO:0000313" key="14">
    <source>
        <dbReference type="EMBL" id="GAL87349.1"/>
    </source>
</evidence>
<dbReference type="GO" id="GO:0061605">
    <property type="term" value="F:molybdopterin-synthase adenylyltransferase activity"/>
    <property type="evidence" value="ECO:0007669"/>
    <property type="project" value="UniProtKB-EC"/>
</dbReference>
<protein>
    <recommendedName>
        <fullName evidence="9">Molybdopterin-synthase adenylyltransferase</fullName>
        <ecNumber evidence="8">2.7.7.80</ecNumber>
    </recommendedName>
    <alternativeName>
        <fullName evidence="12">MoaD protein adenylase</fullName>
    </alternativeName>
    <alternativeName>
        <fullName evidence="10">Molybdopterin-converting factor subunit 1 adenylase</fullName>
    </alternativeName>
    <alternativeName>
        <fullName evidence="11">Sulfur carrier protein MoaD adenylyltransferase</fullName>
    </alternativeName>
</protein>
<evidence type="ECO:0000256" key="1">
    <source>
        <dbReference type="ARBA" id="ARBA00009919"/>
    </source>
</evidence>
<dbReference type="InterPro" id="IPR035985">
    <property type="entry name" value="Ubiquitin-activating_enz"/>
</dbReference>
<evidence type="ECO:0000256" key="4">
    <source>
        <dbReference type="ARBA" id="ARBA00022840"/>
    </source>
</evidence>
<comment type="similarity">
    <text evidence="1">Belongs to the HesA/MoeB/ThiF family.</text>
</comment>
<keyword evidence="14" id="KW-0548">Nucleotidyltransferase</keyword>
<comment type="function">
    <text evidence="6">Catalyzes the adenylation by ATP of the carboxyl group of the C-terminal glycine of sulfur carrier protein MoaD.</text>
</comment>
<evidence type="ECO:0000256" key="3">
    <source>
        <dbReference type="ARBA" id="ARBA00022741"/>
    </source>
</evidence>
<dbReference type="PROSITE" id="PS50206">
    <property type="entry name" value="RHODANESE_3"/>
    <property type="match status" value="1"/>
</dbReference>
<evidence type="ECO:0000256" key="2">
    <source>
        <dbReference type="ARBA" id="ARBA00022679"/>
    </source>
</evidence>
<dbReference type="SUPFAM" id="SSF69572">
    <property type="entry name" value="Activating enzymes of the ubiquitin-like proteins"/>
    <property type="match status" value="1"/>
</dbReference>
<keyword evidence="2 14" id="KW-0808">Transferase</keyword>
<organism evidence="14 15">
    <name type="scientific">Sporocytophaga myxococcoides</name>
    <dbReference type="NCBI Taxonomy" id="153721"/>
    <lineage>
        <taxon>Bacteria</taxon>
        <taxon>Pseudomonadati</taxon>
        <taxon>Bacteroidota</taxon>
        <taxon>Cytophagia</taxon>
        <taxon>Cytophagales</taxon>
        <taxon>Cytophagaceae</taxon>
        <taxon>Sporocytophaga</taxon>
    </lineage>
</organism>
<evidence type="ECO:0000256" key="11">
    <source>
        <dbReference type="ARBA" id="ARBA00075328"/>
    </source>
</evidence>
<dbReference type="InterPro" id="IPR000594">
    <property type="entry name" value="ThiF_NAD_FAD-bd"/>
</dbReference>
<dbReference type="GO" id="GO:0004792">
    <property type="term" value="F:thiosulfate-cyanide sulfurtransferase activity"/>
    <property type="evidence" value="ECO:0007669"/>
    <property type="project" value="TreeGrafter"/>
</dbReference>
<dbReference type="InterPro" id="IPR036873">
    <property type="entry name" value="Rhodanese-like_dom_sf"/>
</dbReference>
<dbReference type="NCBIfam" id="NF004281">
    <property type="entry name" value="PRK05690.1"/>
    <property type="match status" value="1"/>
</dbReference>
<evidence type="ECO:0000313" key="15">
    <source>
        <dbReference type="Proteomes" id="UP000030185"/>
    </source>
</evidence>
<comment type="caution">
    <text evidence="14">The sequence shown here is derived from an EMBL/GenBank/DDBJ whole genome shotgun (WGS) entry which is preliminary data.</text>
</comment>
<comment type="catalytic activity">
    <reaction evidence="5">
        <text>[molybdopterin-synthase sulfur-carrier protein]-C-terminal Gly-Gly + ATP + H(+) = [molybdopterin-synthase sulfur-carrier protein]-C-terminal Gly-Gly-AMP + diphosphate</text>
        <dbReference type="Rhea" id="RHEA:43616"/>
        <dbReference type="Rhea" id="RHEA-COMP:12159"/>
        <dbReference type="Rhea" id="RHEA-COMP:12202"/>
        <dbReference type="ChEBI" id="CHEBI:15378"/>
        <dbReference type="ChEBI" id="CHEBI:30616"/>
        <dbReference type="ChEBI" id="CHEBI:33019"/>
        <dbReference type="ChEBI" id="CHEBI:90618"/>
        <dbReference type="ChEBI" id="CHEBI:90778"/>
        <dbReference type="EC" id="2.7.7.80"/>
    </reaction>
</comment>
<dbReference type="Proteomes" id="UP000030185">
    <property type="component" value="Unassembled WGS sequence"/>
</dbReference>
<dbReference type="Pfam" id="PF00899">
    <property type="entry name" value="ThiF"/>
    <property type="match status" value="1"/>
</dbReference>
<evidence type="ECO:0000256" key="7">
    <source>
        <dbReference type="ARBA" id="ARBA00063809"/>
    </source>
</evidence>
<evidence type="ECO:0000256" key="12">
    <source>
        <dbReference type="ARBA" id="ARBA00078531"/>
    </source>
</evidence>
<evidence type="ECO:0000256" key="10">
    <source>
        <dbReference type="ARBA" id="ARBA00075110"/>
    </source>
</evidence>
<feature type="domain" description="Rhodanese" evidence="13">
    <location>
        <begin position="281"/>
        <end position="369"/>
    </location>
</feature>
<dbReference type="eggNOG" id="COG0476">
    <property type="taxonomic scope" value="Bacteria"/>
</dbReference>
<dbReference type="FunFam" id="3.40.50.720:FF:000033">
    <property type="entry name" value="Adenylyltransferase and sulfurtransferase MOCS3"/>
    <property type="match status" value="1"/>
</dbReference>
<dbReference type="Pfam" id="PF00581">
    <property type="entry name" value="Rhodanese"/>
    <property type="match status" value="1"/>
</dbReference>
<evidence type="ECO:0000256" key="6">
    <source>
        <dbReference type="ARBA" id="ARBA00055169"/>
    </source>
</evidence>
<keyword evidence="15" id="KW-1185">Reference proteome</keyword>
<evidence type="ECO:0000256" key="9">
    <source>
        <dbReference type="ARBA" id="ARBA00073635"/>
    </source>
</evidence>
<keyword evidence="3" id="KW-0547">Nucleotide-binding</keyword>
<dbReference type="GO" id="GO:0005524">
    <property type="term" value="F:ATP binding"/>
    <property type="evidence" value="ECO:0007669"/>
    <property type="project" value="UniProtKB-KW"/>
</dbReference>
<dbReference type="GO" id="GO:0005829">
    <property type="term" value="C:cytosol"/>
    <property type="evidence" value="ECO:0007669"/>
    <property type="project" value="TreeGrafter"/>
</dbReference>
<dbReference type="STRING" id="153721.MYP_4579"/>
<dbReference type="PANTHER" id="PTHR10953">
    <property type="entry name" value="UBIQUITIN-ACTIVATING ENZYME E1"/>
    <property type="match status" value="1"/>
</dbReference>
<dbReference type="SMART" id="SM00450">
    <property type="entry name" value="RHOD"/>
    <property type="match status" value="1"/>
</dbReference>
<dbReference type="PANTHER" id="PTHR10953:SF102">
    <property type="entry name" value="ADENYLYLTRANSFERASE AND SULFURTRANSFERASE MOCS3"/>
    <property type="match status" value="1"/>
</dbReference>
<keyword evidence="4" id="KW-0067">ATP-binding</keyword>
<dbReference type="GO" id="GO:0008146">
    <property type="term" value="F:sulfotransferase activity"/>
    <property type="evidence" value="ECO:0007669"/>
    <property type="project" value="TreeGrafter"/>
</dbReference>
<dbReference type="InterPro" id="IPR045886">
    <property type="entry name" value="ThiF/MoeB/HesA"/>
</dbReference>
<reference evidence="14 15" key="1">
    <citation type="submission" date="2014-09" db="EMBL/GenBank/DDBJ databases">
        <title>Sporocytophaga myxococcoides PG-01 genome sequencing.</title>
        <authorList>
            <person name="Liu L."/>
            <person name="Gao P.J."/>
            <person name="Chen G.J."/>
            <person name="Wang L.S."/>
        </authorList>
    </citation>
    <scope>NUCLEOTIDE SEQUENCE [LARGE SCALE GENOMIC DNA]</scope>
    <source>
        <strain evidence="14 15">PG-01</strain>
    </source>
</reference>
<dbReference type="CDD" id="cd00757">
    <property type="entry name" value="ThiF_MoeB_HesA_family"/>
    <property type="match status" value="1"/>
</dbReference>
<comment type="subunit">
    <text evidence="7">Homodimer. Forms a stable heterotetrameric complex of 2 MoeB and 2 MoaD during adenylation of MoaD.</text>
</comment>
<evidence type="ECO:0000256" key="8">
    <source>
        <dbReference type="ARBA" id="ARBA00066884"/>
    </source>
</evidence>
<dbReference type="AlphaFoldDB" id="A0A098LLJ4"/>
<proteinExistence type="inferred from homology"/>
<dbReference type="InterPro" id="IPR001763">
    <property type="entry name" value="Rhodanese-like_dom"/>
</dbReference>
<dbReference type="EC" id="2.7.7.80" evidence="8"/>
<dbReference type="Gene3D" id="3.40.250.10">
    <property type="entry name" value="Rhodanese-like domain"/>
    <property type="match status" value="1"/>
</dbReference>
<gene>
    <name evidence="14" type="ORF">MYP_4579</name>
</gene>
<name>A0A098LLJ4_9BACT</name>
<sequence>MFSSEELRRYNRHIILPELGMEGQQKLKAAKVAVIGAGGLGCPLLMYLAAAGVGTLGVIDGDIIEESNLHRQVLYNQEDVGKSKVETAAEKLRKSNPFINVIAIQETLTSENALTILGNYDIIVDGTDNFSTRYLSNDVSVILNKPLVSASIFKFEGQLSVYNYQGGPSYRCLFPEPPGPGEMPSCSEAGVVGVLPGVLGTLQANEVIKVITGIGEPLSGKLLIFDLLTLRSSTIAFQRNEENFSITSLGNYDFNCEIPELEFEPGYKELTVQELKAKLDKKEQVFLLDVREEYEYEICNLGGKLIPVNRIQQQVDQIPDNVPVVVYCHLGMRSAMVVKFLTEEFGFKNLYNLEGGIHAWSKQIDSNVPVY</sequence>
<dbReference type="GO" id="GO:0008641">
    <property type="term" value="F:ubiquitin-like modifier activating enzyme activity"/>
    <property type="evidence" value="ECO:0007669"/>
    <property type="project" value="InterPro"/>
</dbReference>
<evidence type="ECO:0000256" key="5">
    <source>
        <dbReference type="ARBA" id="ARBA00052218"/>
    </source>
</evidence>